<dbReference type="AlphaFoldDB" id="A0AB39XMI5"/>
<gene>
    <name evidence="1" type="ORF">AB8Z38_06795</name>
</gene>
<proteinExistence type="predicted"/>
<dbReference type="EMBL" id="CP165734">
    <property type="protein sequence ID" value="XDV59130.1"/>
    <property type="molecule type" value="Genomic_DNA"/>
</dbReference>
<name>A0AB39XMI5_9BRAD</name>
<dbReference type="RefSeq" id="WP_369723677.1">
    <property type="nucleotide sequence ID" value="NZ_CP165734.1"/>
</dbReference>
<protein>
    <submittedName>
        <fullName evidence="1">Uncharacterized protein</fullName>
    </submittedName>
</protein>
<accession>A0AB39XMI5</accession>
<reference evidence="1" key="1">
    <citation type="submission" date="2024-08" db="EMBL/GenBank/DDBJ databases">
        <authorList>
            <person name="Chaddad Z."/>
            <person name="Lamrabet M."/>
            <person name="Bouhnik O."/>
            <person name="Alami S."/>
            <person name="Wipf D."/>
            <person name="Courty P.E."/>
            <person name="Missbah El Idrissi M."/>
        </authorList>
    </citation>
    <scope>NUCLEOTIDE SEQUENCE</scope>
    <source>
        <strain evidence="1">LLZ17</strain>
    </source>
</reference>
<organism evidence="1">
    <name type="scientific">Bradyrhizobium sp. LLZ17</name>
    <dbReference type="NCBI Taxonomy" id="3239388"/>
    <lineage>
        <taxon>Bacteria</taxon>
        <taxon>Pseudomonadati</taxon>
        <taxon>Pseudomonadota</taxon>
        <taxon>Alphaproteobacteria</taxon>
        <taxon>Hyphomicrobiales</taxon>
        <taxon>Nitrobacteraceae</taxon>
        <taxon>Bradyrhizobium</taxon>
    </lineage>
</organism>
<sequence length="103" mass="11629">MKAYNTVIVWTPNSEHVPAELRGHVSVRSLQSCRDWTKPAFARTCGAVEVSRRNHSADNLAKIFVDFHTLIVRDGIDPQAAHRAFLAIDEYRKTISHDIEGSE</sequence>
<evidence type="ECO:0000313" key="1">
    <source>
        <dbReference type="EMBL" id="XDV59130.1"/>
    </source>
</evidence>